<accession>A0ABS1JCF7</accession>
<dbReference type="Pfam" id="PF26078">
    <property type="entry name" value="Baseplate_J_M"/>
    <property type="match status" value="1"/>
</dbReference>
<evidence type="ECO:0000259" key="3">
    <source>
        <dbReference type="Pfam" id="PF26078"/>
    </source>
</evidence>
<dbReference type="InterPro" id="IPR052399">
    <property type="entry name" value="Phage_Baseplate_Assmbl_Protein"/>
</dbReference>
<evidence type="ECO:0000313" key="5">
    <source>
        <dbReference type="EMBL" id="MBL0387930.1"/>
    </source>
</evidence>
<evidence type="ECO:0000313" key="6">
    <source>
        <dbReference type="Proteomes" id="UP000602284"/>
    </source>
</evidence>
<dbReference type="InterPro" id="IPR058531">
    <property type="entry name" value="Baseplate_J_M"/>
</dbReference>
<evidence type="ECO:0000259" key="4">
    <source>
        <dbReference type="Pfam" id="PF26079"/>
    </source>
</evidence>
<name>A0ABS1JCF7_9BACL</name>
<feature type="domain" description="Baseplate protein J-like barrel" evidence="2">
    <location>
        <begin position="87"/>
        <end position="171"/>
    </location>
</feature>
<protein>
    <submittedName>
        <fullName evidence="5">Baseplate J/gp47 family protein</fullName>
    </submittedName>
</protein>
<keyword evidence="6" id="KW-1185">Reference proteome</keyword>
<dbReference type="EMBL" id="JAEQNB010000004">
    <property type="protein sequence ID" value="MBL0387930.1"/>
    <property type="molecule type" value="Genomic_DNA"/>
</dbReference>
<dbReference type="InterPro" id="IPR006949">
    <property type="entry name" value="Barrel_Baseplate_J-like"/>
</dbReference>
<dbReference type="PANTHER" id="PTHR37829">
    <property type="entry name" value="PHAGE-LIKE ELEMENT PBSX PROTEIN XKDT"/>
    <property type="match status" value="1"/>
</dbReference>
<dbReference type="Pfam" id="PF26079">
    <property type="entry name" value="Baseplate_J_C"/>
    <property type="match status" value="1"/>
</dbReference>
<sequence length="352" mass="36980">MFKTYQQILAELLAALQTNTNITDVQPGSLAYTLMAVVARALRGVWFMLEQMTKLFFVSSSSGSFLERRCNERGVFRKIGTPASGEVLFTRSSPSPIGITLKQGTLLATMDGKIEFVVLQDVPLPQGWASVVAPVTCISIGRAGNLAAGTPLQVVGITVMGVQNVTVGDGGLTGGVDTESDEDLRARYLFVIRNPQNGGTAADYLVWAMEVQGVVHAIPLPLNRGPGTVDVVVSDGSIPSDELVQTVTDHIETKRPVGADVLVLKPVAHSIDIAATVTASTGYTIDALDISVKQAITNYLGSIPIGGVIRVAGIYQAAMAVPGVLDFTLLSPVSNIQLESTEMATVGALAVA</sequence>
<dbReference type="RefSeq" id="WP_201636395.1">
    <property type="nucleotide sequence ID" value="NZ_JAEQNB010000004.1"/>
</dbReference>
<dbReference type="PANTHER" id="PTHR37829:SF3">
    <property type="entry name" value="PROTEIN JAYE-RELATED"/>
    <property type="match status" value="1"/>
</dbReference>
<feature type="domain" description="Baseplate J-like C-terminal" evidence="4">
    <location>
        <begin position="271"/>
        <end position="351"/>
    </location>
</feature>
<reference evidence="5 6" key="1">
    <citation type="submission" date="2021-01" db="EMBL/GenBank/DDBJ databases">
        <title>Tumebacillus sp. strain ITR2 16S ribosomal RNA gene Genome sequencing and assembly.</title>
        <authorList>
            <person name="Kang M."/>
        </authorList>
    </citation>
    <scope>NUCLEOTIDE SEQUENCE [LARGE SCALE GENOMIC DNA]</scope>
    <source>
        <strain evidence="5 6">ITR2</strain>
    </source>
</reference>
<comment type="caution">
    <text evidence="5">The sequence shown here is derived from an EMBL/GenBank/DDBJ whole genome shotgun (WGS) entry which is preliminary data.</text>
</comment>
<dbReference type="Proteomes" id="UP000602284">
    <property type="component" value="Unassembled WGS sequence"/>
</dbReference>
<gene>
    <name evidence="5" type="ORF">JJB07_14915</name>
</gene>
<proteinExistence type="inferred from homology"/>
<evidence type="ECO:0000256" key="1">
    <source>
        <dbReference type="ARBA" id="ARBA00038087"/>
    </source>
</evidence>
<dbReference type="InterPro" id="IPR058530">
    <property type="entry name" value="Baseplate_J-like_C"/>
</dbReference>
<comment type="similarity">
    <text evidence="1">Belongs to the Mu gp47/PBSX XkdT family.</text>
</comment>
<organism evidence="5 6">
    <name type="scientific">Tumebacillus amylolyticus</name>
    <dbReference type="NCBI Taxonomy" id="2801339"/>
    <lineage>
        <taxon>Bacteria</taxon>
        <taxon>Bacillati</taxon>
        <taxon>Bacillota</taxon>
        <taxon>Bacilli</taxon>
        <taxon>Bacillales</taxon>
        <taxon>Alicyclobacillaceae</taxon>
        <taxon>Tumebacillus</taxon>
    </lineage>
</organism>
<feature type="domain" description="Baseplate J-like central" evidence="3">
    <location>
        <begin position="197"/>
        <end position="264"/>
    </location>
</feature>
<dbReference type="Pfam" id="PF04865">
    <property type="entry name" value="Baseplate_J"/>
    <property type="match status" value="1"/>
</dbReference>
<evidence type="ECO:0000259" key="2">
    <source>
        <dbReference type="Pfam" id="PF04865"/>
    </source>
</evidence>